<accession>A0A3S3ZQE7</accession>
<dbReference type="PIRSF" id="PIRSF029171">
    <property type="entry name" value="Esterase_LipA"/>
    <property type="match status" value="1"/>
</dbReference>
<dbReference type="PANTHER" id="PTHR34853:SF1">
    <property type="entry name" value="LIPASE 5"/>
    <property type="match status" value="1"/>
</dbReference>
<dbReference type="EMBL" id="RKLO01000001">
    <property type="protein sequence ID" value="RVW05901.1"/>
    <property type="molecule type" value="Genomic_DNA"/>
</dbReference>
<dbReference type="OrthoDB" id="9798122at2"/>
<gene>
    <name evidence="2" type="ORF">EGT50_03945</name>
</gene>
<evidence type="ECO:0000313" key="3">
    <source>
        <dbReference type="Proteomes" id="UP000283479"/>
    </source>
</evidence>
<dbReference type="Proteomes" id="UP000283479">
    <property type="component" value="Unassembled WGS sequence"/>
</dbReference>
<protein>
    <submittedName>
        <fullName evidence="2">Lipase</fullName>
    </submittedName>
</protein>
<dbReference type="SUPFAM" id="SSF53474">
    <property type="entry name" value="alpha/beta-Hydrolases"/>
    <property type="match status" value="1"/>
</dbReference>
<sequence length="384" mass="39911">MIGRLVGASVLTIGLTLAAIPAAAAPTDPAPGTVVDAVELDRSMWIPGAASATKVTYWTTGPLDQPALSSGAVFMPSGTPPPDGWPVVSWAHGTLGIADHCAPTISGQYGRSYLAHWLSEGYAVVATDYVGLGTPGVHPYLDGKSAAHSVTDMVRAGRAVEPSLSPSWVALGQSQGGHAAMVTAARATTYAPELDFRGAVATGTPANLEVLAPLVGPEFPQLPFTGTTVFISFILAGLRAARPDLDINGYLSDVGREAVDAAESECYVDLAPQLEDVSIGDLVVREVDDPAMLAALDDMLAVPVSGYDRPVFLGHGMTDFMVPAPLALILAADLAINRQPVTFWRYPGGHLETQLAALPDAAAFVRGLFDCPPGEYTCLPSPQS</sequence>
<dbReference type="RefSeq" id="WP_127951397.1">
    <property type="nucleotide sequence ID" value="NZ_RKLO01000001.1"/>
</dbReference>
<dbReference type="PANTHER" id="PTHR34853">
    <property type="match status" value="1"/>
</dbReference>
<organism evidence="2 3">
    <name type="scientific">Rhodococcus xishaensis</name>
    <dbReference type="NCBI Taxonomy" id="2487364"/>
    <lineage>
        <taxon>Bacteria</taxon>
        <taxon>Bacillati</taxon>
        <taxon>Actinomycetota</taxon>
        <taxon>Actinomycetes</taxon>
        <taxon>Mycobacteriales</taxon>
        <taxon>Nocardiaceae</taxon>
        <taxon>Rhodococcus</taxon>
    </lineage>
</organism>
<dbReference type="GO" id="GO:0016042">
    <property type="term" value="P:lipid catabolic process"/>
    <property type="evidence" value="ECO:0007669"/>
    <property type="project" value="InterPro"/>
</dbReference>
<keyword evidence="1" id="KW-0732">Signal</keyword>
<feature type="chain" id="PRO_5018670772" evidence="1">
    <location>
        <begin position="25"/>
        <end position="384"/>
    </location>
</feature>
<comment type="caution">
    <text evidence="2">The sequence shown here is derived from an EMBL/GenBank/DDBJ whole genome shotgun (WGS) entry which is preliminary data.</text>
</comment>
<dbReference type="GO" id="GO:0004806">
    <property type="term" value="F:triacylglycerol lipase activity"/>
    <property type="evidence" value="ECO:0007669"/>
    <property type="project" value="InterPro"/>
</dbReference>
<proteinExistence type="predicted"/>
<evidence type="ECO:0000313" key="2">
    <source>
        <dbReference type="EMBL" id="RVW05901.1"/>
    </source>
</evidence>
<dbReference type="AlphaFoldDB" id="A0A3S3ZQE7"/>
<dbReference type="Pfam" id="PF03583">
    <property type="entry name" value="LIP"/>
    <property type="match status" value="1"/>
</dbReference>
<keyword evidence="3" id="KW-1185">Reference proteome</keyword>
<evidence type="ECO:0000256" key="1">
    <source>
        <dbReference type="SAM" id="SignalP"/>
    </source>
</evidence>
<name>A0A3S3ZQE7_9NOCA</name>
<reference evidence="2 3" key="1">
    <citation type="submission" date="2018-11" db="EMBL/GenBank/DDBJ databases">
        <title>Rhodococcus spongicola sp. nov. and Rhodococcus xishaensis sp. nov. from marine sponges.</title>
        <authorList>
            <person name="Li L."/>
            <person name="Lin H.W."/>
        </authorList>
    </citation>
    <scope>NUCLEOTIDE SEQUENCE [LARGE SCALE GENOMIC DNA]</scope>
    <source>
        <strain evidence="2 3">LHW51113</strain>
    </source>
</reference>
<dbReference type="InterPro" id="IPR005152">
    <property type="entry name" value="Lipase_secreted"/>
</dbReference>
<dbReference type="InterPro" id="IPR029058">
    <property type="entry name" value="AB_hydrolase_fold"/>
</dbReference>
<feature type="signal peptide" evidence="1">
    <location>
        <begin position="1"/>
        <end position="24"/>
    </location>
</feature>
<dbReference type="Gene3D" id="3.40.50.1820">
    <property type="entry name" value="alpha/beta hydrolase"/>
    <property type="match status" value="2"/>
</dbReference>